<protein>
    <recommendedName>
        <fullName evidence="1">VOC domain-containing protein</fullName>
    </recommendedName>
</protein>
<dbReference type="PANTHER" id="PTHR36437">
    <property type="entry name" value="GLYOXALASE/BLEOMYCIN RESISTANCE PROTEIN/DIOXYGENASE"/>
    <property type="match status" value="1"/>
</dbReference>
<dbReference type="InterPro" id="IPR004360">
    <property type="entry name" value="Glyas_Fos-R_dOase_dom"/>
</dbReference>
<dbReference type="SUPFAM" id="SSF54593">
    <property type="entry name" value="Glyoxalase/Bleomycin resistance protein/Dihydroxybiphenyl dioxygenase"/>
    <property type="match status" value="1"/>
</dbReference>
<proteinExistence type="predicted"/>
<evidence type="ECO:0000313" key="3">
    <source>
        <dbReference type="Proteomes" id="UP000199577"/>
    </source>
</evidence>
<accession>A0A1I1KIC6</accession>
<dbReference type="Pfam" id="PF00903">
    <property type="entry name" value="Glyoxalase"/>
    <property type="match status" value="1"/>
</dbReference>
<dbReference type="Gene3D" id="3.10.180.10">
    <property type="entry name" value="2,3-Dihydroxybiphenyl 1,2-Dioxygenase, domain 1"/>
    <property type="match status" value="1"/>
</dbReference>
<dbReference type="OrthoDB" id="9794917at2"/>
<organism evidence="2 3">
    <name type="scientific">Parapedobacter composti</name>
    <dbReference type="NCBI Taxonomy" id="623281"/>
    <lineage>
        <taxon>Bacteria</taxon>
        <taxon>Pseudomonadati</taxon>
        <taxon>Bacteroidota</taxon>
        <taxon>Sphingobacteriia</taxon>
        <taxon>Sphingobacteriales</taxon>
        <taxon>Sphingobacteriaceae</taxon>
        <taxon>Parapedobacter</taxon>
    </lineage>
</organism>
<dbReference type="PANTHER" id="PTHR36437:SF2">
    <property type="entry name" value="GLYOXALASE_BLEOMYCIN RESISTANCE PROTEIN_DIOXYGENASE"/>
    <property type="match status" value="1"/>
</dbReference>
<name>A0A1I1KIC6_9SPHI</name>
<dbReference type="AlphaFoldDB" id="A0A1I1KIC6"/>
<evidence type="ECO:0000313" key="2">
    <source>
        <dbReference type="EMBL" id="SFC57170.1"/>
    </source>
</evidence>
<dbReference type="Proteomes" id="UP000199577">
    <property type="component" value="Unassembled WGS sequence"/>
</dbReference>
<dbReference type="RefSeq" id="WP_090974329.1">
    <property type="nucleotide sequence ID" value="NZ_FOLL01000015.1"/>
</dbReference>
<dbReference type="PROSITE" id="PS51819">
    <property type="entry name" value="VOC"/>
    <property type="match status" value="1"/>
</dbReference>
<dbReference type="EMBL" id="FOLL01000015">
    <property type="protein sequence ID" value="SFC57170.1"/>
    <property type="molecule type" value="Genomic_DNA"/>
</dbReference>
<dbReference type="InterPro" id="IPR029068">
    <property type="entry name" value="Glyas_Bleomycin-R_OHBP_Dase"/>
</dbReference>
<gene>
    <name evidence="2" type="ORF">SAMN05421747_11512</name>
</gene>
<feature type="domain" description="VOC" evidence="1">
    <location>
        <begin position="4"/>
        <end position="127"/>
    </location>
</feature>
<dbReference type="InterPro" id="IPR037523">
    <property type="entry name" value="VOC_core"/>
</dbReference>
<sequence>MHIRLGRTIILVADYDEAFEFYRQNFFCEKLFDAVMPDGERYLHVRFQGDEQNGIWFLRADTAQKALLGNQTGGQPTLVLYTDECQKVYEHVLNNGVTILEPIKDAEGSRFFHCADLYGNRITVVQLTG</sequence>
<dbReference type="STRING" id="623281.SAMN05421747_11512"/>
<reference evidence="2 3" key="1">
    <citation type="submission" date="2016-10" db="EMBL/GenBank/DDBJ databases">
        <authorList>
            <person name="de Groot N.N."/>
        </authorList>
    </citation>
    <scope>NUCLEOTIDE SEQUENCE [LARGE SCALE GENOMIC DNA]</scope>
    <source>
        <strain evidence="2 3">DSM 22900</strain>
    </source>
</reference>
<keyword evidence="3" id="KW-1185">Reference proteome</keyword>
<evidence type="ECO:0000259" key="1">
    <source>
        <dbReference type="PROSITE" id="PS51819"/>
    </source>
</evidence>